<evidence type="ECO:0000256" key="11">
    <source>
        <dbReference type="SAM" id="MobiDB-lite"/>
    </source>
</evidence>
<evidence type="ECO:0000256" key="4">
    <source>
        <dbReference type="ARBA" id="ARBA00022741"/>
    </source>
</evidence>
<dbReference type="GO" id="GO:0009435">
    <property type="term" value="P:NAD+ biosynthetic process"/>
    <property type="evidence" value="ECO:0007669"/>
    <property type="project" value="UniProtKB-UniRule"/>
</dbReference>
<feature type="domain" description="NAD/GMP synthase" evidence="12">
    <location>
        <begin position="34"/>
        <end position="274"/>
    </location>
</feature>
<dbReference type="NCBIfam" id="NF010587">
    <property type="entry name" value="PRK13980.1"/>
    <property type="match status" value="1"/>
</dbReference>
<sequence length="305" mass="32736">MLTGEDGKIEQPIGGSSEHEFLAGERALDEVRSDVVSFIRRRVAEAGANGAVVAMSGGVDSTLTAALAAEAVGSDRVLGLGLPCNKLDSHHMADARTVAEGLGIEFREIQLQPLLDAFEDAVAGIDSRERATENAIARLRMACAYYAANARSRLVVGTANRSERLLGYFTKYGDGAADLYPIGDLYKTEVRALAHHVGVPRRIVRKAPTAGLRVGQTDEKDLGATYPVIDRLLRGMIDRREDVETAADGAGADQATAERIADRYRDTVHKRAVPPTPGLSDRGTGRPAHLLHLEEREASGDGDRE</sequence>
<evidence type="ECO:0000256" key="5">
    <source>
        <dbReference type="ARBA" id="ARBA00022840"/>
    </source>
</evidence>
<dbReference type="InterPro" id="IPR022926">
    <property type="entry name" value="NH(3)-dep_NAD(+)_synth"/>
</dbReference>
<evidence type="ECO:0000256" key="6">
    <source>
        <dbReference type="ARBA" id="ARBA00022842"/>
    </source>
</evidence>
<feature type="binding site" description="in other chain" evidence="8">
    <location>
        <position position="138"/>
    </location>
    <ligand>
        <name>deamido-NAD(+)</name>
        <dbReference type="ChEBI" id="CHEBI:58437"/>
        <note>ligand shared between two neighboring subunits</note>
    </ligand>
</feature>
<comment type="caution">
    <text evidence="13">The sequence shown here is derived from an EMBL/GenBank/DDBJ whole genome shotgun (WGS) entry which is preliminary data.</text>
</comment>
<evidence type="ECO:0000256" key="3">
    <source>
        <dbReference type="ARBA" id="ARBA00022723"/>
    </source>
</evidence>
<dbReference type="GO" id="GO:0004359">
    <property type="term" value="F:glutaminase activity"/>
    <property type="evidence" value="ECO:0007669"/>
    <property type="project" value="InterPro"/>
</dbReference>
<dbReference type="GO" id="GO:0008795">
    <property type="term" value="F:NAD+ synthase activity"/>
    <property type="evidence" value="ECO:0007669"/>
    <property type="project" value="UniProtKB-UniRule"/>
</dbReference>
<evidence type="ECO:0000256" key="1">
    <source>
        <dbReference type="ARBA" id="ARBA00005859"/>
    </source>
</evidence>
<proteinExistence type="inferred from homology"/>
<evidence type="ECO:0000256" key="9">
    <source>
        <dbReference type="RuleBase" id="RU003811"/>
    </source>
</evidence>
<comment type="similarity">
    <text evidence="1 8 9">Belongs to the NAD synthetase family.</text>
</comment>
<evidence type="ECO:0000256" key="2">
    <source>
        <dbReference type="ARBA" id="ARBA00022598"/>
    </source>
</evidence>
<dbReference type="GO" id="GO:0005524">
    <property type="term" value="F:ATP binding"/>
    <property type="evidence" value="ECO:0007669"/>
    <property type="project" value="UniProtKB-UniRule"/>
</dbReference>
<feature type="compositionally biased region" description="Basic and acidic residues" evidence="11">
    <location>
        <begin position="291"/>
        <end position="305"/>
    </location>
</feature>
<keyword evidence="14" id="KW-1185">Reference proteome</keyword>
<organism evidence="13 14">
    <name type="scientific">Natronoarchaeum mannanilyticum</name>
    <dbReference type="NCBI Taxonomy" id="926360"/>
    <lineage>
        <taxon>Archaea</taxon>
        <taxon>Methanobacteriati</taxon>
        <taxon>Methanobacteriota</taxon>
        <taxon>Stenosarchaea group</taxon>
        <taxon>Halobacteria</taxon>
        <taxon>Halobacteriales</taxon>
        <taxon>Natronoarchaeaceae</taxon>
    </lineage>
</organism>
<keyword evidence="2 8" id="KW-0436">Ligase</keyword>
<evidence type="ECO:0000256" key="8">
    <source>
        <dbReference type="HAMAP-Rule" id="MF_00193"/>
    </source>
</evidence>
<keyword evidence="3 8" id="KW-0479">Metal-binding</keyword>
<gene>
    <name evidence="8" type="primary">nadE</name>
    <name evidence="13" type="ORF">GCM10009020_06260</name>
</gene>
<evidence type="ECO:0000313" key="14">
    <source>
        <dbReference type="Proteomes" id="UP001500420"/>
    </source>
</evidence>
<keyword evidence="6 8" id="KW-0460">Magnesium</keyword>
<feature type="binding site" description="in other chain" evidence="8">
    <location>
        <begin position="269"/>
        <end position="270"/>
    </location>
    <ligand>
        <name>deamido-NAD(+)</name>
        <dbReference type="ChEBI" id="CHEBI:58437"/>
        <note>ligand shared between two neighboring subunits</note>
    </ligand>
</feature>
<accession>A0AAV3T738</accession>
<dbReference type="InterPro" id="IPR022310">
    <property type="entry name" value="NAD/GMP_synthase"/>
</dbReference>
<dbReference type="Gene3D" id="3.40.50.620">
    <property type="entry name" value="HUPs"/>
    <property type="match status" value="1"/>
</dbReference>
<evidence type="ECO:0000256" key="10">
    <source>
        <dbReference type="RuleBase" id="RU003812"/>
    </source>
</evidence>
<dbReference type="EC" id="6.3.1.5" evidence="8 10"/>
<dbReference type="GO" id="GO:0003952">
    <property type="term" value="F:NAD+ synthase (glutamine-hydrolyzing) activity"/>
    <property type="evidence" value="ECO:0007669"/>
    <property type="project" value="InterPro"/>
</dbReference>
<dbReference type="NCBIfam" id="TIGR00552">
    <property type="entry name" value="nadE"/>
    <property type="match status" value="1"/>
</dbReference>
<feature type="compositionally biased region" description="Low complexity" evidence="11">
    <location>
        <begin position="246"/>
        <end position="258"/>
    </location>
</feature>
<evidence type="ECO:0000259" key="12">
    <source>
        <dbReference type="Pfam" id="PF02540"/>
    </source>
</evidence>
<comment type="subunit">
    <text evidence="8">Homodimer.</text>
</comment>
<feature type="binding site" evidence="8">
    <location>
        <position position="209"/>
    </location>
    <ligand>
        <name>ATP</name>
        <dbReference type="ChEBI" id="CHEBI:30616"/>
    </ligand>
</feature>
<dbReference type="AlphaFoldDB" id="A0AAV3T738"/>
<keyword evidence="4 8" id="KW-0547">Nucleotide-binding</keyword>
<feature type="binding site" evidence="8">
    <location>
        <position position="60"/>
    </location>
    <ligand>
        <name>Mg(2+)</name>
        <dbReference type="ChEBI" id="CHEBI:18420"/>
    </ligand>
</feature>
<dbReference type="GO" id="GO:0046872">
    <property type="term" value="F:metal ion binding"/>
    <property type="evidence" value="ECO:0007669"/>
    <property type="project" value="UniProtKB-KW"/>
</dbReference>
<feature type="binding site" evidence="8">
    <location>
        <position position="163"/>
    </location>
    <ligand>
        <name>Mg(2+)</name>
        <dbReference type="ChEBI" id="CHEBI:18420"/>
    </ligand>
</feature>
<dbReference type="Proteomes" id="UP001500420">
    <property type="component" value="Unassembled WGS sequence"/>
</dbReference>
<dbReference type="HAMAP" id="MF_00193">
    <property type="entry name" value="NadE_ammonia_dep"/>
    <property type="match status" value="1"/>
</dbReference>
<comment type="pathway">
    <text evidence="8">Cofactor biosynthesis; NAD(+) biosynthesis; NAD(+) from deamido-NAD(+) (ammonia route): step 1/1.</text>
</comment>
<dbReference type="PANTHER" id="PTHR23090">
    <property type="entry name" value="NH 3 /GLUTAMINE-DEPENDENT NAD + SYNTHETASE"/>
    <property type="match status" value="1"/>
</dbReference>
<feature type="compositionally biased region" description="Basic and acidic residues" evidence="11">
    <location>
        <begin position="259"/>
        <end position="269"/>
    </location>
</feature>
<dbReference type="SUPFAM" id="SSF52402">
    <property type="entry name" value="Adenine nucleotide alpha hydrolases-like"/>
    <property type="match status" value="1"/>
</dbReference>
<dbReference type="GO" id="GO:0005737">
    <property type="term" value="C:cytoplasm"/>
    <property type="evidence" value="ECO:0007669"/>
    <property type="project" value="InterPro"/>
</dbReference>
<dbReference type="RefSeq" id="WP_343772399.1">
    <property type="nucleotide sequence ID" value="NZ_BAAADV010000001.1"/>
</dbReference>
<dbReference type="Pfam" id="PF02540">
    <property type="entry name" value="NAD_synthase"/>
    <property type="match status" value="1"/>
</dbReference>
<reference evidence="13 14" key="1">
    <citation type="journal article" date="2019" name="Int. J. Syst. Evol. Microbiol.">
        <title>The Global Catalogue of Microorganisms (GCM) 10K type strain sequencing project: providing services to taxonomists for standard genome sequencing and annotation.</title>
        <authorList>
            <consortium name="The Broad Institute Genomics Platform"/>
            <consortium name="The Broad Institute Genome Sequencing Center for Infectious Disease"/>
            <person name="Wu L."/>
            <person name="Ma J."/>
        </authorList>
    </citation>
    <scope>NUCLEOTIDE SEQUENCE [LARGE SCALE GENOMIC DNA]</scope>
    <source>
        <strain evidence="13 14">JCM 16328</strain>
    </source>
</reference>
<feature type="binding site" evidence="8">
    <location>
        <position position="178"/>
    </location>
    <ligand>
        <name>deamido-NAD(+)</name>
        <dbReference type="ChEBI" id="CHEBI:58437"/>
        <note>ligand shared between two neighboring subunits</note>
    </ligand>
</feature>
<feature type="region of interest" description="Disordered" evidence="11">
    <location>
        <begin position="245"/>
        <end position="305"/>
    </location>
</feature>
<feature type="binding site" evidence="8">
    <location>
        <position position="187"/>
    </location>
    <ligand>
        <name>ATP</name>
        <dbReference type="ChEBI" id="CHEBI:30616"/>
    </ligand>
</feature>
<evidence type="ECO:0000256" key="7">
    <source>
        <dbReference type="ARBA" id="ARBA00023027"/>
    </source>
</evidence>
<keyword evidence="7 8" id="KW-0520">NAD</keyword>
<comment type="catalytic activity">
    <reaction evidence="8 10">
        <text>deamido-NAD(+) + NH4(+) + ATP = AMP + diphosphate + NAD(+) + H(+)</text>
        <dbReference type="Rhea" id="RHEA:21188"/>
        <dbReference type="ChEBI" id="CHEBI:15378"/>
        <dbReference type="ChEBI" id="CHEBI:28938"/>
        <dbReference type="ChEBI" id="CHEBI:30616"/>
        <dbReference type="ChEBI" id="CHEBI:33019"/>
        <dbReference type="ChEBI" id="CHEBI:57540"/>
        <dbReference type="ChEBI" id="CHEBI:58437"/>
        <dbReference type="ChEBI" id="CHEBI:456215"/>
        <dbReference type="EC" id="6.3.1.5"/>
    </reaction>
</comment>
<name>A0AAV3T738_9EURY</name>
<dbReference type="EMBL" id="BAAADV010000001">
    <property type="protein sequence ID" value="GAA0664173.1"/>
    <property type="molecule type" value="Genomic_DNA"/>
</dbReference>
<feature type="binding site" evidence="8">
    <location>
        <position position="158"/>
    </location>
    <ligand>
        <name>ATP</name>
        <dbReference type="ChEBI" id="CHEBI:30616"/>
    </ligand>
</feature>
<dbReference type="InterPro" id="IPR014729">
    <property type="entry name" value="Rossmann-like_a/b/a_fold"/>
</dbReference>
<dbReference type="FunFam" id="3.40.50.620:FF:000106">
    <property type="entry name" value="Glutamine-dependent NAD(+) synthetase"/>
    <property type="match status" value="1"/>
</dbReference>
<keyword evidence="5 8" id="KW-0067">ATP-binding</keyword>
<evidence type="ECO:0000313" key="13">
    <source>
        <dbReference type="EMBL" id="GAA0664173.1"/>
    </source>
</evidence>
<feature type="binding site" description="in other chain" evidence="8">
    <location>
        <position position="171"/>
    </location>
    <ligand>
        <name>deamido-NAD(+)</name>
        <dbReference type="ChEBI" id="CHEBI:58437"/>
        <note>ligand shared between two neighboring subunits</note>
    </ligand>
</feature>
<comment type="function">
    <text evidence="8">Catalyzes the ATP-dependent amidation of deamido-NAD to form NAD. Uses ammonia as a nitrogen source.</text>
</comment>
<feature type="binding site" evidence="8">
    <location>
        <begin position="54"/>
        <end position="61"/>
    </location>
    <ligand>
        <name>ATP</name>
        <dbReference type="ChEBI" id="CHEBI:30616"/>
    </ligand>
</feature>
<dbReference type="PANTHER" id="PTHR23090:SF9">
    <property type="entry name" value="GLUTAMINE-DEPENDENT NAD(+) SYNTHETASE"/>
    <property type="match status" value="1"/>
</dbReference>
<protein>
    <recommendedName>
        <fullName evidence="8 10">NH(3)-dependent NAD(+) synthetase</fullName>
        <ecNumber evidence="8 10">6.3.1.5</ecNumber>
    </recommendedName>
</protein>
<dbReference type="InterPro" id="IPR003694">
    <property type="entry name" value="NAD_synthase"/>
</dbReference>
<dbReference type="CDD" id="cd00553">
    <property type="entry name" value="NAD_synthase"/>
    <property type="match status" value="1"/>
</dbReference>